<name>A0ABU2WJT8_9GAMM</name>
<dbReference type="RefSeq" id="WP_311365523.1">
    <property type="nucleotide sequence ID" value="NZ_JAVRIC010000017.1"/>
</dbReference>
<dbReference type="Proteomes" id="UP001254608">
    <property type="component" value="Unassembled WGS sequence"/>
</dbReference>
<keyword evidence="2" id="KW-1277">Toxin-antitoxin system</keyword>
<dbReference type="EMBL" id="JAVRIC010000017">
    <property type="protein sequence ID" value="MDT0498131.1"/>
    <property type="molecule type" value="Genomic_DNA"/>
</dbReference>
<protein>
    <recommendedName>
        <fullName evidence="3">Toxin</fullName>
    </recommendedName>
</protein>
<evidence type="ECO:0000313" key="4">
    <source>
        <dbReference type="EMBL" id="MDT0498131.1"/>
    </source>
</evidence>
<dbReference type="PANTHER" id="PTHR33755">
    <property type="entry name" value="TOXIN PARE1-RELATED"/>
    <property type="match status" value="1"/>
</dbReference>
<organism evidence="4 5">
    <name type="scientific">Banduia mediterranea</name>
    <dbReference type="NCBI Taxonomy" id="3075609"/>
    <lineage>
        <taxon>Bacteria</taxon>
        <taxon>Pseudomonadati</taxon>
        <taxon>Pseudomonadota</taxon>
        <taxon>Gammaproteobacteria</taxon>
        <taxon>Nevskiales</taxon>
        <taxon>Algiphilaceae</taxon>
        <taxon>Banduia</taxon>
    </lineage>
</organism>
<evidence type="ECO:0000256" key="2">
    <source>
        <dbReference type="ARBA" id="ARBA00022649"/>
    </source>
</evidence>
<dbReference type="InterPro" id="IPR007712">
    <property type="entry name" value="RelE/ParE_toxin"/>
</dbReference>
<proteinExistence type="inferred from homology"/>
<accession>A0ABU2WJT8</accession>
<dbReference type="PANTHER" id="PTHR33755:SF9">
    <property type="entry name" value="TOXIN PARE1"/>
    <property type="match status" value="1"/>
</dbReference>
<keyword evidence="5" id="KW-1185">Reference proteome</keyword>
<dbReference type="InterPro" id="IPR035093">
    <property type="entry name" value="RelE/ParE_toxin_dom_sf"/>
</dbReference>
<dbReference type="InterPro" id="IPR051803">
    <property type="entry name" value="TA_system_RelE-like_toxin"/>
</dbReference>
<reference evidence="4 5" key="1">
    <citation type="submission" date="2023-09" db="EMBL/GenBank/DDBJ databases">
        <authorList>
            <person name="Rey-Velasco X."/>
        </authorList>
    </citation>
    <scope>NUCLEOTIDE SEQUENCE [LARGE SCALE GENOMIC DNA]</scope>
    <source>
        <strain evidence="4 5">W345</strain>
    </source>
</reference>
<evidence type="ECO:0000256" key="1">
    <source>
        <dbReference type="ARBA" id="ARBA00006226"/>
    </source>
</evidence>
<gene>
    <name evidence="4" type="ORF">RM530_12255</name>
</gene>
<dbReference type="Gene3D" id="3.30.2310.20">
    <property type="entry name" value="RelE-like"/>
    <property type="match status" value="1"/>
</dbReference>
<evidence type="ECO:0000256" key="3">
    <source>
        <dbReference type="PIRNR" id="PIRNR029218"/>
    </source>
</evidence>
<dbReference type="InterPro" id="IPR028344">
    <property type="entry name" value="ParE1/4"/>
</dbReference>
<dbReference type="PIRSF" id="PIRSF029218">
    <property type="entry name" value="ParE"/>
    <property type="match status" value="1"/>
</dbReference>
<sequence length="96" mass="11282">MAKYLLSPQAEKSLIQISDYTLKKFGERQRRKYLGMLRKEMRAAAANPERGRERNEIKPGYYSVPAEKHHIYYRIGDAHIEIIDVLHQSMEPSLHL</sequence>
<comment type="similarity">
    <text evidence="1 3">Belongs to the RelE toxin family.</text>
</comment>
<dbReference type="Pfam" id="PF05016">
    <property type="entry name" value="ParE_toxin"/>
    <property type="match status" value="1"/>
</dbReference>
<evidence type="ECO:0000313" key="5">
    <source>
        <dbReference type="Proteomes" id="UP001254608"/>
    </source>
</evidence>
<comment type="caution">
    <text evidence="4">The sequence shown here is derived from an EMBL/GenBank/DDBJ whole genome shotgun (WGS) entry which is preliminary data.</text>
</comment>